<evidence type="ECO:0000313" key="3">
    <source>
        <dbReference type="Proteomes" id="UP000000958"/>
    </source>
</evidence>
<reference evidence="2 3" key="1">
    <citation type="journal article" date="2009" name="J. Virol.">
        <title>The closest relatives of icosahedral viruses of thermophilic bacteria are among viruses and plasmids of the halophilic archaea.</title>
        <authorList>
            <person name="Jalasvuori M."/>
            <person name="Jaatinen S.T."/>
            <person name="Laurinavicius S."/>
            <person name="Ahola-Iivarinen E."/>
            <person name="Kalkkinen N."/>
            <person name="Bamford D.H."/>
            <person name="Bamford J.K."/>
        </authorList>
    </citation>
    <scope>NUCLEOTIDE SEQUENCE</scope>
</reference>
<dbReference type="Proteomes" id="UP000000958">
    <property type="component" value="Segment"/>
</dbReference>
<keyword evidence="3" id="KW-1185">Reference proteome</keyword>
<protein>
    <submittedName>
        <fullName evidence="2">Uncharacterized protein</fullName>
    </submittedName>
</protein>
<keyword evidence="1" id="KW-0472">Membrane</keyword>
<evidence type="ECO:0000313" key="2">
    <source>
        <dbReference type="EMBL" id="ACV05052.1"/>
    </source>
</evidence>
<feature type="transmembrane region" description="Helical" evidence="1">
    <location>
        <begin position="12"/>
        <end position="35"/>
    </location>
</feature>
<dbReference type="KEGG" id="vg:11468010"/>
<dbReference type="GeneID" id="11468010"/>
<evidence type="ECO:0000256" key="1">
    <source>
        <dbReference type="SAM" id="Phobius"/>
    </source>
</evidence>
<sequence length="41" mass="4014">MTFSDGVQLGAGFVVGAGLVWLGLILILALIAAVAGGKKDA</sequence>
<name>C8CHM3_9VIRU</name>
<keyword evidence="1" id="KW-0812">Transmembrane</keyword>
<dbReference type="RefSeq" id="YP_003169732.1">
    <property type="nucleotide sequence ID" value="NC_013197.1"/>
</dbReference>
<accession>C8CHM3</accession>
<proteinExistence type="predicted"/>
<organism evidence="2 3">
    <name type="scientific">Thermus virus P23-77</name>
    <dbReference type="NCBI Taxonomy" id="1714272"/>
    <lineage>
        <taxon>Viruses</taxon>
        <taxon>Singelaviria</taxon>
        <taxon>Helvetiavirae</taxon>
        <taxon>Dividoviricota</taxon>
        <taxon>Laserviricetes</taxon>
        <taxon>Halopanivirales</taxon>
        <taxon>Matsushitaviridae</taxon>
        <taxon>Hukuchivirus</taxon>
        <taxon>Hukuchivirus P2377</taxon>
    </lineage>
</organism>
<dbReference type="EMBL" id="GQ403789">
    <property type="protein sequence ID" value="ACV05052.1"/>
    <property type="molecule type" value="Genomic_DNA"/>
</dbReference>
<keyword evidence="1" id="KW-1133">Transmembrane helix</keyword>